<protein>
    <recommendedName>
        <fullName evidence="16">3-isopropylmalate dehydrogenase</fullName>
        <ecNumber evidence="16">1.1.1.85</ecNumber>
    </recommendedName>
    <alternativeName>
        <fullName evidence="16">3-IPM-DH</fullName>
    </alternativeName>
    <alternativeName>
        <fullName evidence="16">Beta-IPM dehydrogenase</fullName>
        <shortName evidence="16">IMDH</shortName>
    </alternativeName>
</protein>
<evidence type="ECO:0000256" key="5">
    <source>
        <dbReference type="ARBA" id="ARBA00008319"/>
    </source>
</evidence>
<comment type="catalytic activity">
    <reaction evidence="1 16 17">
        <text>(2R,3S)-3-isopropylmalate + NAD(+) = 4-methyl-2-oxopentanoate + CO2 + NADH</text>
        <dbReference type="Rhea" id="RHEA:32271"/>
        <dbReference type="ChEBI" id="CHEBI:16526"/>
        <dbReference type="ChEBI" id="CHEBI:17865"/>
        <dbReference type="ChEBI" id="CHEBI:35121"/>
        <dbReference type="ChEBI" id="CHEBI:57540"/>
        <dbReference type="ChEBI" id="CHEBI:57945"/>
        <dbReference type="EC" id="1.1.1.85"/>
    </reaction>
</comment>
<dbReference type="EC" id="1.1.1.85" evidence="16"/>
<dbReference type="PANTHER" id="PTHR42979:SF1">
    <property type="entry name" value="3-ISOPROPYLMALATE DEHYDROGENASE"/>
    <property type="match status" value="1"/>
</dbReference>
<dbReference type="InterPro" id="IPR024084">
    <property type="entry name" value="IsoPropMal-DH-like_dom"/>
</dbReference>
<evidence type="ECO:0000256" key="17">
    <source>
        <dbReference type="RuleBase" id="RU004445"/>
    </source>
</evidence>
<feature type="binding site" evidence="16">
    <location>
        <position position="134"/>
    </location>
    <ligand>
        <name>substrate</name>
    </ligand>
</feature>
<feature type="binding site" evidence="16">
    <location>
        <position position="247"/>
    </location>
    <ligand>
        <name>Mg(2+)</name>
        <dbReference type="ChEBI" id="CHEBI:18420"/>
    </ligand>
</feature>
<evidence type="ECO:0000256" key="16">
    <source>
        <dbReference type="HAMAP-Rule" id="MF_01033"/>
    </source>
</evidence>
<keyword evidence="10 16" id="KW-0479">Metal-binding</keyword>
<evidence type="ECO:0000256" key="10">
    <source>
        <dbReference type="ARBA" id="ARBA00022723"/>
    </source>
</evidence>
<keyword evidence="20" id="KW-1185">Reference proteome</keyword>
<reference evidence="19 20" key="1">
    <citation type="journal article" date="2017" name="Int. J. Syst. Evol. Microbiol.">
        <title>Bacillus mangrovi sp. nov., isolated from a sediment sample from a mangrove forest.</title>
        <authorList>
            <person name="Gupta V."/>
            <person name="Singh P.K."/>
            <person name="Korpole S."/>
            <person name="Tanuku N.R.S."/>
            <person name="Pinnaka A.K."/>
        </authorList>
    </citation>
    <scope>NUCLEOTIDE SEQUENCE [LARGE SCALE GENOMIC DNA]</scope>
    <source>
        <strain evidence="19 20">KCTC 33872</strain>
    </source>
</reference>
<keyword evidence="16" id="KW-0464">Manganese</keyword>
<accession>A0A7X2S3D0</accession>
<evidence type="ECO:0000256" key="8">
    <source>
        <dbReference type="ARBA" id="ARBA00022490"/>
    </source>
</evidence>
<comment type="similarity">
    <text evidence="5 16">Belongs to the isocitrate and isopropylmalate dehydrogenases family. LeuB type 1 subfamily.</text>
</comment>
<sequence length="370" mass="40173">MKKTIAMLPGDGIGREVMNGAREVLSVIAEQYGHEFNFTSGLIGGSAIDERGVPLPDETLELCRNADAVLLGAVGGPKWENQAPANRPERGLLAIRKELGLYANVRPVKAFECLEERSPFKKSVLQGVDFVIVRELTGGLYFGKPSGRSGSGEKESAVDTLVYTKEEVRRIIKAAFEMASGRRKKVTSVDKANVLESSRMWRETAEEVKKEYPEVELEHMLVDNAAMQLIQNPARFDVIVTENLFGDILSDEASVLTGSLGMLPSSSLSLNGLHLYEPVHGSAPDIAGENKANPLAMVLSAAMMLRTSFGLEEEASAVESAVQHVLNAGKRTGDLAAADEQVLTTEEMIAEIKESLEEDNAIIHIMEAYA</sequence>
<comment type="subcellular location">
    <subcellularLocation>
        <location evidence="3 16">Cytoplasm</location>
    </subcellularLocation>
</comment>
<evidence type="ECO:0000256" key="12">
    <source>
        <dbReference type="ARBA" id="ARBA00023002"/>
    </source>
</evidence>
<evidence type="ECO:0000259" key="18">
    <source>
        <dbReference type="SMART" id="SM01329"/>
    </source>
</evidence>
<keyword evidence="13 16" id="KW-0520">NAD</keyword>
<evidence type="ECO:0000256" key="3">
    <source>
        <dbReference type="ARBA" id="ARBA00004496"/>
    </source>
</evidence>
<feature type="binding site" evidence="16">
    <location>
        <begin position="281"/>
        <end position="293"/>
    </location>
    <ligand>
        <name>NAD(+)</name>
        <dbReference type="ChEBI" id="CHEBI:57540"/>
    </ligand>
</feature>
<feature type="binding site" evidence="16">
    <location>
        <position position="96"/>
    </location>
    <ligand>
        <name>substrate</name>
    </ligand>
</feature>
<name>A0A7X2S3D0_9BACI</name>
<gene>
    <name evidence="16 19" type="primary">leuB</name>
    <name evidence="19" type="ORF">GKZ89_05905</name>
</gene>
<keyword evidence="7 16" id="KW-0432">Leucine biosynthesis</keyword>
<dbReference type="AlphaFoldDB" id="A0A7X2S3D0"/>
<dbReference type="Gene3D" id="3.40.718.10">
    <property type="entry name" value="Isopropylmalate Dehydrogenase"/>
    <property type="match status" value="1"/>
</dbReference>
<evidence type="ECO:0000256" key="11">
    <source>
        <dbReference type="ARBA" id="ARBA00022842"/>
    </source>
</evidence>
<evidence type="ECO:0000256" key="7">
    <source>
        <dbReference type="ARBA" id="ARBA00022430"/>
    </source>
</evidence>
<dbReference type="SMART" id="SM01329">
    <property type="entry name" value="Iso_dh"/>
    <property type="match status" value="1"/>
</dbReference>
<evidence type="ECO:0000256" key="6">
    <source>
        <dbReference type="ARBA" id="ARBA00011738"/>
    </source>
</evidence>
<dbReference type="FunFam" id="3.40.718.10:FF:000028">
    <property type="entry name" value="3-isopropylmalate dehydrogenase"/>
    <property type="match status" value="1"/>
</dbReference>
<dbReference type="GO" id="GO:0051287">
    <property type="term" value="F:NAD binding"/>
    <property type="evidence" value="ECO:0007669"/>
    <property type="project" value="InterPro"/>
</dbReference>
<dbReference type="NCBIfam" id="TIGR00169">
    <property type="entry name" value="leuB"/>
    <property type="match status" value="1"/>
</dbReference>
<evidence type="ECO:0000256" key="14">
    <source>
        <dbReference type="ARBA" id="ARBA00023304"/>
    </source>
</evidence>
<feature type="binding site" evidence="16">
    <location>
        <begin position="76"/>
        <end position="89"/>
    </location>
    <ligand>
        <name>NAD(+)</name>
        <dbReference type="ChEBI" id="CHEBI:57540"/>
    </ligand>
</feature>
<dbReference type="PANTHER" id="PTHR42979">
    <property type="entry name" value="3-ISOPROPYLMALATE DEHYDROGENASE"/>
    <property type="match status" value="1"/>
</dbReference>
<feature type="site" description="Important for catalysis" evidence="16">
    <location>
        <position position="191"/>
    </location>
</feature>
<keyword evidence="8 16" id="KW-0963">Cytoplasm</keyword>
<evidence type="ECO:0000256" key="4">
    <source>
        <dbReference type="ARBA" id="ARBA00004762"/>
    </source>
</evidence>
<dbReference type="GO" id="GO:0009098">
    <property type="term" value="P:L-leucine biosynthetic process"/>
    <property type="evidence" value="ECO:0007669"/>
    <property type="project" value="UniProtKB-UniRule"/>
</dbReference>
<evidence type="ECO:0000256" key="9">
    <source>
        <dbReference type="ARBA" id="ARBA00022605"/>
    </source>
</evidence>
<evidence type="ECO:0000313" key="20">
    <source>
        <dbReference type="Proteomes" id="UP000434639"/>
    </source>
</evidence>
<comment type="pathway">
    <text evidence="4 16 17">Amino-acid biosynthesis; L-leucine biosynthesis; L-leucine from 3-methyl-2-oxobutanoate: step 3/4.</text>
</comment>
<dbReference type="UniPathway" id="UPA00048">
    <property type="reaction ID" value="UER00072"/>
</dbReference>
<evidence type="ECO:0000256" key="2">
    <source>
        <dbReference type="ARBA" id="ARBA00001936"/>
    </source>
</evidence>
<feature type="site" description="Important for catalysis" evidence="16">
    <location>
        <position position="141"/>
    </location>
</feature>
<organism evidence="19 20">
    <name type="scientific">Metabacillus mangrovi</name>
    <dbReference type="NCBI Taxonomy" id="1491830"/>
    <lineage>
        <taxon>Bacteria</taxon>
        <taxon>Bacillati</taxon>
        <taxon>Bacillota</taxon>
        <taxon>Bacilli</taxon>
        <taxon>Bacillales</taxon>
        <taxon>Bacillaceae</taxon>
        <taxon>Metabacillus</taxon>
    </lineage>
</organism>
<keyword evidence="12 16" id="KW-0560">Oxidoreductase</keyword>
<dbReference type="InterPro" id="IPR019818">
    <property type="entry name" value="IsoCit/isopropylmalate_DH_CS"/>
</dbReference>
<dbReference type="PROSITE" id="PS00470">
    <property type="entry name" value="IDH_IMDH"/>
    <property type="match status" value="1"/>
</dbReference>
<comment type="subunit">
    <text evidence="6 16 17">Homodimer.</text>
</comment>
<dbReference type="OrthoDB" id="9806254at2"/>
<dbReference type="HAMAP" id="MF_01033">
    <property type="entry name" value="LeuB_type1"/>
    <property type="match status" value="1"/>
</dbReference>
<dbReference type="GO" id="GO:0000287">
    <property type="term" value="F:magnesium ion binding"/>
    <property type="evidence" value="ECO:0007669"/>
    <property type="project" value="InterPro"/>
</dbReference>
<dbReference type="GO" id="GO:0005829">
    <property type="term" value="C:cytosol"/>
    <property type="evidence" value="ECO:0007669"/>
    <property type="project" value="TreeGrafter"/>
</dbReference>
<dbReference type="SUPFAM" id="SSF53659">
    <property type="entry name" value="Isocitrate/Isopropylmalate dehydrogenase-like"/>
    <property type="match status" value="1"/>
</dbReference>
<feature type="binding site" evidence="16">
    <location>
        <position position="106"/>
    </location>
    <ligand>
        <name>substrate</name>
    </ligand>
</feature>
<dbReference type="GO" id="GO:0003862">
    <property type="term" value="F:3-isopropylmalate dehydrogenase activity"/>
    <property type="evidence" value="ECO:0007669"/>
    <property type="project" value="UniProtKB-UniRule"/>
</dbReference>
<keyword evidence="14 16" id="KW-0100">Branched-chain amino acid biosynthesis</keyword>
<dbReference type="InterPro" id="IPR004429">
    <property type="entry name" value="Isopropylmalate_DH"/>
</dbReference>
<keyword evidence="9 16" id="KW-0028">Amino-acid biosynthesis</keyword>
<feature type="domain" description="Isopropylmalate dehydrogenase-like" evidence="18">
    <location>
        <begin position="4"/>
        <end position="352"/>
    </location>
</feature>
<comment type="cofactor">
    <cofactor evidence="2">
        <name>Mn(2+)</name>
        <dbReference type="ChEBI" id="CHEBI:29035"/>
    </cofactor>
</comment>
<evidence type="ECO:0000256" key="15">
    <source>
        <dbReference type="ARBA" id="ARBA00023577"/>
    </source>
</evidence>
<evidence type="ECO:0000256" key="13">
    <source>
        <dbReference type="ARBA" id="ARBA00023027"/>
    </source>
</evidence>
<feature type="binding site" evidence="16">
    <location>
        <position position="223"/>
    </location>
    <ligand>
        <name>substrate</name>
    </ligand>
</feature>
<comment type="function">
    <text evidence="15 16 17">Catalyzes the oxidation of 3-carboxy-2-hydroxy-4-methylpentanoate (3-isopropylmalate) to 3-carboxy-4-methyl-2-oxopentanoate. The product decarboxylates to 4-methyl-2 oxopentanoate.</text>
</comment>
<dbReference type="RefSeq" id="WP_155111469.1">
    <property type="nucleotide sequence ID" value="NZ_WMIB01000003.1"/>
</dbReference>
<proteinExistence type="inferred from homology"/>
<dbReference type="Proteomes" id="UP000434639">
    <property type="component" value="Unassembled WGS sequence"/>
</dbReference>
<evidence type="ECO:0000313" key="19">
    <source>
        <dbReference type="EMBL" id="MTH52938.1"/>
    </source>
</evidence>
<keyword evidence="11 16" id="KW-0460">Magnesium</keyword>
<feature type="binding site" evidence="16">
    <location>
        <position position="251"/>
    </location>
    <ligand>
        <name>Mg(2+)</name>
        <dbReference type="ChEBI" id="CHEBI:18420"/>
    </ligand>
</feature>
<evidence type="ECO:0000256" key="1">
    <source>
        <dbReference type="ARBA" id="ARBA00000624"/>
    </source>
</evidence>
<feature type="binding site" evidence="16">
    <location>
        <position position="223"/>
    </location>
    <ligand>
        <name>Mg(2+)</name>
        <dbReference type="ChEBI" id="CHEBI:18420"/>
    </ligand>
</feature>
<comment type="caution">
    <text evidence="19">The sequence shown here is derived from an EMBL/GenBank/DDBJ whole genome shotgun (WGS) entry which is preliminary data.</text>
</comment>
<dbReference type="EMBL" id="WMIB01000003">
    <property type="protein sequence ID" value="MTH52938.1"/>
    <property type="molecule type" value="Genomic_DNA"/>
</dbReference>
<comment type="cofactor">
    <cofactor evidence="16 17">
        <name>Mg(2+)</name>
        <dbReference type="ChEBI" id="CHEBI:18420"/>
    </cofactor>
    <cofactor evidence="16 17">
        <name>Mn(2+)</name>
        <dbReference type="ChEBI" id="CHEBI:29035"/>
    </cofactor>
    <text evidence="16 17">Binds 1 Mg(2+) or Mn(2+) ion per subunit.</text>
</comment>
<dbReference type="Pfam" id="PF00180">
    <property type="entry name" value="Iso_dh"/>
    <property type="match status" value="1"/>
</dbReference>